<feature type="chain" id="PRO_5032281814" evidence="2">
    <location>
        <begin position="19"/>
        <end position="142"/>
    </location>
</feature>
<evidence type="ECO:0000313" key="3">
    <source>
        <dbReference type="EMBL" id="KAG0472781.1"/>
    </source>
</evidence>
<dbReference type="Proteomes" id="UP000636800">
    <property type="component" value="Chromosome 7"/>
</dbReference>
<feature type="compositionally biased region" description="Acidic residues" evidence="1">
    <location>
        <begin position="50"/>
        <end position="70"/>
    </location>
</feature>
<comment type="caution">
    <text evidence="3">The sequence shown here is derived from an EMBL/GenBank/DDBJ whole genome shotgun (WGS) entry which is preliminary data.</text>
</comment>
<keyword evidence="2" id="KW-0732">Signal</keyword>
<feature type="compositionally biased region" description="Basic residues" evidence="1">
    <location>
        <begin position="89"/>
        <end position="102"/>
    </location>
</feature>
<organism evidence="3 4">
    <name type="scientific">Vanilla planifolia</name>
    <name type="common">Vanilla</name>
    <dbReference type="NCBI Taxonomy" id="51239"/>
    <lineage>
        <taxon>Eukaryota</taxon>
        <taxon>Viridiplantae</taxon>
        <taxon>Streptophyta</taxon>
        <taxon>Embryophyta</taxon>
        <taxon>Tracheophyta</taxon>
        <taxon>Spermatophyta</taxon>
        <taxon>Magnoliopsida</taxon>
        <taxon>Liliopsida</taxon>
        <taxon>Asparagales</taxon>
        <taxon>Orchidaceae</taxon>
        <taxon>Vanilloideae</taxon>
        <taxon>Vanilleae</taxon>
        <taxon>Vanilla</taxon>
    </lineage>
</organism>
<accession>A0A835UV16</accession>
<protein>
    <submittedName>
        <fullName evidence="3">Uncharacterized protein</fullName>
    </submittedName>
</protein>
<evidence type="ECO:0000313" key="4">
    <source>
        <dbReference type="Proteomes" id="UP000636800"/>
    </source>
</evidence>
<proteinExistence type="predicted"/>
<dbReference type="AlphaFoldDB" id="A0A835UV16"/>
<gene>
    <name evidence="3" type="ORF">HPP92_014638</name>
</gene>
<evidence type="ECO:0000256" key="1">
    <source>
        <dbReference type="SAM" id="MobiDB-lite"/>
    </source>
</evidence>
<evidence type="ECO:0000256" key="2">
    <source>
        <dbReference type="SAM" id="SignalP"/>
    </source>
</evidence>
<keyword evidence="4" id="KW-1185">Reference proteome</keyword>
<feature type="region of interest" description="Disordered" evidence="1">
    <location>
        <begin position="32"/>
        <end position="142"/>
    </location>
</feature>
<feature type="signal peptide" evidence="2">
    <location>
        <begin position="1"/>
        <end position="18"/>
    </location>
</feature>
<sequence>MKMLSLLNPGLLWEPILLFLEASFLKSTWRNKPEMKMRETKPSEIREPDSALDEDVVEDLVLSSEDEEEEARYHGDGDDSRDVDQLRLGKNKRSRKRKKRKISNGNNTKVKEGANSRKKDLRPPSSFAPRSFLKQRNDKAVK</sequence>
<feature type="compositionally biased region" description="Basic and acidic residues" evidence="1">
    <location>
        <begin position="71"/>
        <end position="87"/>
    </location>
</feature>
<feature type="compositionally biased region" description="Basic and acidic residues" evidence="1">
    <location>
        <begin position="109"/>
        <end position="122"/>
    </location>
</feature>
<dbReference type="EMBL" id="JADCNL010000007">
    <property type="protein sequence ID" value="KAG0472781.1"/>
    <property type="molecule type" value="Genomic_DNA"/>
</dbReference>
<reference evidence="3 4" key="1">
    <citation type="journal article" date="2020" name="Nat. Food">
        <title>A phased Vanilla planifolia genome enables genetic improvement of flavour and production.</title>
        <authorList>
            <person name="Hasing T."/>
            <person name="Tang H."/>
            <person name="Brym M."/>
            <person name="Khazi F."/>
            <person name="Huang T."/>
            <person name="Chambers A.H."/>
        </authorList>
    </citation>
    <scope>NUCLEOTIDE SEQUENCE [LARGE SCALE GENOMIC DNA]</scope>
    <source>
        <tissue evidence="3">Leaf</tissue>
    </source>
</reference>
<feature type="compositionally biased region" description="Basic and acidic residues" evidence="1">
    <location>
        <begin position="32"/>
        <end position="49"/>
    </location>
</feature>
<name>A0A835UV16_VANPL</name>